<comment type="similarity">
    <text evidence="1">Belongs to the GST superfamily.</text>
</comment>
<dbReference type="GO" id="GO:0004364">
    <property type="term" value="F:glutathione transferase activity"/>
    <property type="evidence" value="ECO:0007669"/>
    <property type="project" value="UniProtKB-EC"/>
</dbReference>
<dbReference type="Proteomes" id="UP000575898">
    <property type="component" value="Unassembled WGS sequence"/>
</dbReference>
<dbReference type="SUPFAM" id="SSF52833">
    <property type="entry name" value="Thioredoxin-like"/>
    <property type="match status" value="1"/>
</dbReference>
<dbReference type="InterPro" id="IPR036249">
    <property type="entry name" value="Thioredoxin-like_sf"/>
</dbReference>
<dbReference type="InterPro" id="IPR040079">
    <property type="entry name" value="Glutathione_S-Trfase"/>
</dbReference>
<dbReference type="EMBL" id="JACHHY010000007">
    <property type="protein sequence ID" value="MBB5018095.1"/>
    <property type="molecule type" value="Genomic_DNA"/>
</dbReference>
<dbReference type="Gene3D" id="3.40.30.10">
    <property type="entry name" value="Glutaredoxin"/>
    <property type="match status" value="1"/>
</dbReference>
<feature type="domain" description="GST N-terminal" evidence="3">
    <location>
        <begin position="1"/>
        <end position="79"/>
    </location>
</feature>
<evidence type="ECO:0000256" key="1">
    <source>
        <dbReference type="ARBA" id="ARBA00007409"/>
    </source>
</evidence>
<organism evidence="5 6">
    <name type="scientific">Chitinivorax tropicus</name>
    <dbReference type="NCBI Taxonomy" id="714531"/>
    <lineage>
        <taxon>Bacteria</taxon>
        <taxon>Pseudomonadati</taxon>
        <taxon>Pseudomonadota</taxon>
        <taxon>Betaproteobacteria</taxon>
        <taxon>Chitinivorax</taxon>
    </lineage>
</organism>
<reference evidence="5 6" key="1">
    <citation type="submission" date="2020-08" db="EMBL/GenBank/DDBJ databases">
        <title>Genomic Encyclopedia of Type Strains, Phase IV (KMG-IV): sequencing the most valuable type-strain genomes for metagenomic binning, comparative biology and taxonomic classification.</title>
        <authorList>
            <person name="Goeker M."/>
        </authorList>
    </citation>
    <scope>NUCLEOTIDE SEQUENCE [LARGE SCALE GENOMIC DNA]</scope>
    <source>
        <strain evidence="5 6">DSM 27165</strain>
    </source>
</reference>
<dbReference type="SFLD" id="SFLDS00019">
    <property type="entry name" value="Glutathione_Transferase_(cytos"/>
    <property type="match status" value="1"/>
</dbReference>
<dbReference type="PROSITE" id="PS50404">
    <property type="entry name" value="GST_NTER"/>
    <property type="match status" value="1"/>
</dbReference>
<keyword evidence="6" id="KW-1185">Reference proteome</keyword>
<dbReference type="SFLD" id="SFLDG00358">
    <property type="entry name" value="Main_(cytGST)"/>
    <property type="match status" value="1"/>
</dbReference>
<sequence>MKIYGTSNSRSTRVLWVAEEAGIAYDYESVDLKSGAARSEPYLSINPAGKVPALVDGELVLTESAAICNYLAHCAPQSGLLPPEGTKERALVDRWSYFAMTEMDAPLWVMTKHTFIYPEDMRVPAIVTVAMGEFARAVGVLDKGLGEREFIVGDRFTVADVLLGHCLSWAKAFQVPIESERVMSYAKQLWSRPALARARERETVK</sequence>
<evidence type="ECO:0000256" key="2">
    <source>
        <dbReference type="ARBA" id="ARBA00022679"/>
    </source>
</evidence>
<dbReference type="PANTHER" id="PTHR44051">
    <property type="entry name" value="GLUTATHIONE S-TRANSFERASE-RELATED"/>
    <property type="match status" value="1"/>
</dbReference>
<dbReference type="InterPro" id="IPR036282">
    <property type="entry name" value="Glutathione-S-Trfase_C_sf"/>
</dbReference>
<dbReference type="InterPro" id="IPR004045">
    <property type="entry name" value="Glutathione_S-Trfase_N"/>
</dbReference>
<dbReference type="InterPro" id="IPR010987">
    <property type="entry name" value="Glutathione-S-Trfase_C-like"/>
</dbReference>
<dbReference type="Pfam" id="PF13410">
    <property type="entry name" value="GST_C_2"/>
    <property type="match status" value="1"/>
</dbReference>
<dbReference type="Pfam" id="PF02798">
    <property type="entry name" value="GST_N"/>
    <property type="match status" value="1"/>
</dbReference>
<dbReference type="FunFam" id="3.40.30.10:FF:000039">
    <property type="entry name" value="Glutathione S-transferase domain"/>
    <property type="match status" value="1"/>
</dbReference>
<dbReference type="PROSITE" id="PS50405">
    <property type="entry name" value="GST_CTER"/>
    <property type="match status" value="1"/>
</dbReference>
<name>A0A840MKR0_9PROT</name>
<protein>
    <submittedName>
        <fullName evidence="5">Glutathione S-transferase</fullName>
        <ecNumber evidence="5">2.5.1.18</ecNumber>
    </submittedName>
</protein>
<dbReference type="CDD" id="cd03046">
    <property type="entry name" value="GST_N_GTT1_like"/>
    <property type="match status" value="1"/>
</dbReference>
<accession>A0A840MKR0</accession>
<feature type="domain" description="GST C-terminal" evidence="4">
    <location>
        <begin position="85"/>
        <end position="205"/>
    </location>
</feature>
<dbReference type="SFLD" id="SFLDG01150">
    <property type="entry name" value="Main.1:_Beta-like"/>
    <property type="match status" value="1"/>
</dbReference>
<gene>
    <name evidence="5" type="ORF">HNQ59_001380</name>
</gene>
<dbReference type="EC" id="2.5.1.18" evidence="5"/>
<dbReference type="CDD" id="cd03207">
    <property type="entry name" value="GST_C_8"/>
    <property type="match status" value="1"/>
</dbReference>
<dbReference type="PANTHER" id="PTHR44051:SF8">
    <property type="entry name" value="GLUTATHIONE S-TRANSFERASE GSTA"/>
    <property type="match status" value="1"/>
</dbReference>
<evidence type="ECO:0000313" key="5">
    <source>
        <dbReference type="EMBL" id="MBB5018095.1"/>
    </source>
</evidence>
<evidence type="ECO:0000313" key="6">
    <source>
        <dbReference type="Proteomes" id="UP000575898"/>
    </source>
</evidence>
<dbReference type="Gene3D" id="1.20.1050.10">
    <property type="match status" value="1"/>
</dbReference>
<evidence type="ECO:0000259" key="4">
    <source>
        <dbReference type="PROSITE" id="PS50405"/>
    </source>
</evidence>
<dbReference type="AlphaFoldDB" id="A0A840MKR0"/>
<proteinExistence type="inferred from homology"/>
<keyword evidence="2 5" id="KW-0808">Transferase</keyword>
<dbReference type="SUPFAM" id="SSF47616">
    <property type="entry name" value="GST C-terminal domain-like"/>
    <property type="match status" value="1"/>
</dbReference>
<evidence type="ECO:0000259" key="3">
    <source>
        <dbReference type="PROSITE" id="PS50404"/>
    </source>
</evidence>
<comment type="caution">
    <text evidence="5">The sequence shown here is derived from an EMBL/GenBank/DDBJ whole genome shotgun (WGS) entry which is preliminary data.</text>
</comment>
<dbReference type="RefSeq" id="WP_184036862.1">
    <property type="nucleotide sequence ID" value="NZ_JACHHY010000007.1"/>
</dbReference>